<dbReference type="InterPro" id="IPR037883">
    <property type="entry name" value="Knr4/Smi1-like_sf"/>
</dbReference>
<dbReference type="RefSeq" id="WP_034739796.1">
    <property type="nucleotide sequence ID" value="NZ_FQVE01000001.1"/>
</dbReference>
<gene>
    <name evidence="2" type="ORF">IW16_03755</name>
    <name evidence="3" type="ORF">SAMN02787073_0553</name>
</gene>
<accession>A0A1M4U6Z5</accession>
<feature type="transmembrane region" description="Helical" evidence="1">
    <location>
        <begin position="158"/>
        <end position="180"/>
    </location>
</feature>
<dbReference type="EMBL" id="FQVE01000001">
    <property type="protein sequence ID" value="SHE52465.1"/>
    <property type="molecule type" value="Genomic_DNA"/>
</dbReference>
<reference evidence="2 4" key="1">
    <citation type="submission" date="2014-07" db="EMBL/GenBank/DDBJ databases">
        <title>Genome of Chryseobacterium vrystaatense LMG 22846.</title>
        <authorList>
            <person name="Pipes S.E."/>
            <person name="Stropko S.J."/>
            <person name="Newman J.D."/>
        </authorList>
    </citation>
    <scope>NUCLEOTIDE SEQUENCE [LARGE SCALE GENOMIC DNA]</scope>
    <source>
        <strain evidence="2 4">LMG 22846</strain>
    </source>
</reference>
<name>A0A1M4U6Z5_9FLAO</name>
<dbReference type="Proteomes" id="UP000184108">
    <property type="component" value="Unassembled WGS sequence"/>
</dbReference>
<protein>
    <recommendedName>
        <fullName evidence="6">SMI1 / KNR4 family (SUKH-1)</fullName>
    </recommendedName>
</protein>
<dbReference type="Gene3D" id="3.40.1580.10">
    <property type="entry name" value="SMI1/KNR4-like"/>
    <property type="match status" value="1"/>
</dbReference>
<keyword evidence="1" id="KW-0812">Transmembrane</keyword>
<dbReference type="SUPFAM" id="SSF160631">
    <property type="entry name" value="SMI1/KNR4-like"/>
    <property type="match status" value="1"/>
</dbReference>
<dbReference type="Proteomes" id="UP000028719">
    <property type="component" value="Unassembled WGS sequence"/>
</dbReference>
<evidence type="ECO:0008006" key="6">
    <source>
        <dbReference type="Google" id="ProtNLM"/>
    </source>
</evidence>
<evidence type="ECO:0000313" key="5">
    <source>
        <dbReference type="Proteomes" id="UP000184108"/>
    </source>
</evidence>
<reference evidence="3" key="3">
    <citation type="submission" date="2016-11" db="EMBL/GenBank/DDBJ databases">
        <authorList>
            <person name="Jaros S."/>
            <person name="Januszkiewicz K."/>
            <person name="Wedrychowicz H."/>
        </authorList>
    </citation>
    <scope>NUCLEOTIDE SEQUENCE [LARGE SCALE GENOMIC DNA]</scope>
    <source>
        <strain evidence="3">YR203</strain>
    </source>
</reference>
<keyword evidence="4" id="KW-1185">Reference proteome</keyword>
<keyword evidence="1" id="KW-1133">Transmembrane helix</keyword>
<reference evidence="5" key="2">
    <citation type="submission" date="2016-11" db="EMBL/GenBank/DDBJ databases">
        <authorList>
            <person name="Varghese N."/>
            <person name="Submissions S."/>
        </authorList>
    </citation>
    <scope>NUCLEOTIDE SEQUENCE [LARGE SCALE GENOMIC DNA]</scope>
    <source>
        <strain evidence="5">YR203</strain>
    </source>
</reference>
<evidence type="ECO:0000256" key="1">
    <source>
        <dbReference type="SAM" id="Phobius"/>
    </source>
</evidence>
<dbReference type="OrthoDB" id="1258292at2"/>
<sequence>MEKFNFRFVDDPKNRNVGLTLEEINTLKEKIGLRFPKAYIDYLLKAGKNSNVFNVETNSSELQRIQKGLRAELDALNLLQNEEILCIKKNFETYYFFNLSENKGTPTLYILSEICINENWNVFQKRITTGQGENFVNFINGLAEKIYGKMVKQYLKNIPLYIIAIPIAIVFSVLAGLMILTEKIWRKN</sequence>
<dbReference type="EMBL" id="JPRI01000001">
    <property type="protein sequence ID" value="KFF28334.1"/>
    <property type="molecule type" value="Genomic_DNA"/>
</dbReference>
<organism evidence="3 5">
    <name type="scientific">Chryseobacterium vrystaatense</name>
    <dbReference type="NCBI Taxonomy" id="307480"/>
    <lineage>
        <taxon>Bacteria</taxon>
        <taxon>Pseudomonadati</taxon>
        <taxon>Bacteroidota</taxon>
        <taxon>Flavobacteriia</taxon>
        <taxon>Flavobacteriales</taxon>
        <taxon>Weeksellaceae</taxon>
        <taxon>Chryseobacterium group</taxon>
        <taxon>Chryseobacterium</taxon>
    </lineage>
</organism>
<proteinExistence type="predicted"/>
<dbReference type="AlphaFoldDB" id="A0A1M4U6Z5"/>
<evidence type="ECO:0000313" key="3">
    <source>
        <dbReference type="EMBL" id="SHE52465.1"/>
    </source>
</evidence>
<keyword evidence="1" id="KW-0472">Membrane</keyword>
<evidence type="ECO:0000313" key="2">
    <source>
        <dbReference type="EMBL" id="KFF28334.1"/>
    </source>
</evidence>
<evidence type="ECO:0000313" key="4">
    <source>
        <dbReference type="Proteomes" id="UP000028719"/>
    </source>
</evidence>